<protein>
    <submittedName>
        <fullName evidence="1">Uncharacterized protein</fullName>
    </submittedName>
</protein>
<evidence type="ECO:0000313" key="2">
    <source>
        <dbReference type="Proteomes" id="UP001066276"/>
    </source>
</evidence>
<dbReference type="EMBL" id="JANPWB010000015">
    <property type="protein sequence ID" value="KAJ1089385.1"/>
    <property type="molecule type" value="Genomic_DNA"/>
</dbReference>
<accession>A0AAV7LCR9</accession>
<dbReference type="AlphaFoldDB" id="A0AAV7LCR9"/>
<name>A0AAV7LCR9_PLEWA</name>
<proteinExistence type="predicted"/>
<dbReference type="Proteomes" id="UP001066276">
    <property type="component" value="Chromosome 11"/>
</dbReference>
<reference evidence="1" key="1">
    <citation type="journal article" date="2022" name="bioRxiv">
        <title>Sequencing and chromosome-scale assembly of the giantPleurodeles waltlgenome.</title>
        <authorList>
            <person name="Brown T."/>
            <person name="Elewa A."/>
            <person name="Iarovenko S."/>
            <person name="Subramanian E."/>
            <person name="Araus A.J."/>
            <person name="Petzold A."/>
            <person name="Susuki M."/>
            <person name="Suzuki K.-i.T."/>
            <person name="Hayashi T."/>
            <person name="Toyoda A."/>
            <person name="Oliveira C."/>
            <person name="Osipova E."/>
            <person name="Leigh N.D."/>
            <person name="Simon A."/>
            <person name="Yun M.H."/>
        </authorList>
    </citation>
    <scope>NUCLEOTIDE SEQUENCE</scope>
    <source>
        <strain evidence="1">20211129_DDA</strain>
        <tissue evidence="1">Liver</tissue>
    </source>
</reference>
<keyword evidence="2" id="KW-1185">Reference proteome</keyword>
<comment type="caution">
    <text evidence="1">The sequence shown here is derived from an EMBL/GenBank/DDBJ whole genome shotgun (WGS) entry which is preliminary data.</text>
</comment>
<organism evidence="1 2">
    <name type="scientific">Pleurodeles waltl</name>
    <name type="common">Iberian ribbed newt</name>
    <dbReference type="NCBI Taxonomy" id="8319"/>
    <lineage>
        <taxon>Eukaryota</taxon>
        <taxon>Metazoa</taxon>
        <taxon>Chordata</taxon>
        <taxon>Craniata</taxon>
        <taxon>Vertebrata</taxon>
        <taxon>Euteleostomi</taxon>
        <taxon>Amphibia</taxon>
        <taxon>Batrachia</taxon>
        <taxon>Caudata</taxon>
        <taxon>Salamandroidea</taxon>
        <taxon>Salamandridae</taxon>
        <taxon>Pleurodelinae</taxon>
        <taxon>Pleurodeles</taxon>
    </lineage>
</organism>
<gene>
    <name evidence="1" type="ORF">NDU88_002536</name>
</gene>
<evidence type="ECO:0000313" key="1">
    <source>
        <dbReference type="EMBL" id="KAJ1089385.1"/>
    </source>
</evidence>
<sequence>MAALLVELKAGFRSMEERFDTITCHLDKLGEPLDRQGVEINITEERISSLEDSATAVDKRGEKLERVLKQAAVKCEDLEACCRAHKIQIYLALPRPPTWAEQTLLWIYSSLTFLIAQAFPLHLLLNVPTAC</sequence>